<evidence type="ECO:0000313" key="3">
    <source>
        <dbReference type="Proteomes" id="UP000318704"/>
    </source>
</evidence>
<dbReference type="AlphaFoldDB" id="A0A517W150"/>
<keyword evidence="1" id="KW-0472">Membrane</keyword>
<evidence type="ECO:0000256" key="1">
    <source>
        <dbReference type="SAM" id="Phobius"/>
    </source>
</evidence>
<protein>
    <submittedName>
        <fullName evidence="2">Uncharacterized protein</fullName>
    </submittedName>
</protein>
<keyword evidence="1" id="KW-0812">Transmembrane</keyword>
<gene>
    <name evidence="2" type="ORF">V144x_44920</name>
</gene>
<evidence type="ECO:0000313" key="2">
    <source>
        <dbReference type="EMBL" id="QDT98982.1"/>
    </source>
</evidence>
<proteinExistence type="predicted"/>
<organism evidence="2 3">
    <name type="scientific">Gimesia aquarii</name>
    <dbReference type="NCBI Taxonomy" id="2527964"/>
    <lineage>
        <taxon>Bacteria</taxon>
        <taxon>Pseudomonadati</taxon>
        <taxon>Planctomycetota</taxon>
        <taxon>Planctomycetia</taxon>
        <taxon>Planctomycetales</taxon>
        <taxon>Planctomycetaceae</taxon>
        <taxon>Gimesia</taxon>
    </lineage>
</organism>
<dbReference type="Proteomes" id="UP000318704">
    <property type="component" value="Chromosome"/>
</dbReference>
<sequence length="150" mass="16388">MKFNKYLPILLLGLTVINILYIFNLTTKQSFAADPDPCSAWCQFQASSHYYLDQEPGSKCTEDPVSEDCTGSCEWLLSGHDGLCASNNEVPTDQVCLYQEIIFTYAQILSACNTECDGCSDRLTGNTIGIVLNTCDLKQCIDGAPPPSSP</sequence>
<reference evidence="2 3" key="1">
    <citation type="submission" date="2019-03" db="EMBL/GenBank/DDBJ databases">
        <title>Deep-cultivation of Planctomycetes and their phenomic and genomic characterization uncovers novel biology.</title>
        <authorList>
            <person name="Wiegand S."/>
            <person name="Jogler M."/>
            <person name="Boedeker C."/>
            <person name="Pinto D."/>
            <person name="Vollmers J."/>
            <person name="Rivas-Marin E."/>
            <person name="Kohn T."/>
            <person name="Peeters S.H."/>
            <person name="Heuer A."/>
            <person name="Rast P."/>
            <person name="Oberbeckmann S."/>
            <person name="Bunk B."/>
            <person name="Jeske O."/>
            <person name="Meyerdierks A."/>
            <person name="Storesund J.E."/>
            <person name="Kallscheuer N."/>
            <person name="Luecker S."/>
            <person name="Lage O.M."/>
            <person name="Pohl T."/>
            <person name="Merkel B.J."/>
            <person name="Hornburger P."/>
            <person name="Mueller R.-W."/>
            <person name="Bruemmer F."/>
            <person name="Labrenz M."/>
            <person name="Spormann A.M."/>
            <person name="Op den Camp H."/>
            <person name="Overmann J."/>
            <person name="Amann R."/>
            <person name="Jetten M.S.M."/>
            <person name="Mascher T."/>
            <person name="Medema M.H."/>
            <person name="Devos D.P."/>
            <person name="Kaster A.-K."/>
            <person name="Ovreas L."/>
            <person name="Rohde M."/>
            <person name="Galperin M.Y."/>
            <person name="Jogler C."/>
        </authorList>
    </citation>
    <scope>NUCLEOTIDE SEQUENCE [LARGE SCALE GENOMIC DNA]</scope>
    <source>
        <strain evidence="2 3">V144</strain>
    </source>
</reference>
<feature type="transmembrane region" description="Helical" evidence="1">
    <location>
        <begin position="6"/>
        <end position="23"/>
    </location>
</feature>
<dbReference type="KEGG" id="gaw:V144x_44920"/>
<keyword evidence="1" id="KW-1133">Transmembrane helix</keyword>
<accession>A0A517W150</accession>
<dbReference type="EMBL" id="CP037920">
    <property type="protein sequence ID" value="QDT98982.1"/>
    <property type="molecule type" value="Genomic_DNA"/>
</dbReference>
<name>A0A517W150_9PLAN</name>